<accession>M4BCB6</accession>
<dbReference type="Pfam" id="PF01399">
    <property type="entry name" value="PCI"/>
    <property type="match status" value="1"/>
</dbReference>
<organism evidence="3 4">
    <name type="scientific">Hyaloperonospora arabidopsidis (strain Emoy2)</name>
    <name type="common">Downy mildew agent</name>
    <name type="synonym">Peronospora arabidopsidis</name>
    <dbReference type="NCBI Taxonomy" id="559515"/>
    <lineage>
        <taxon>Eukaryota</taxon>
        <taxon>Sar</taxon>
        <taxon>Stramenopiles</taxon>
        <taxon>Oomycota</taxon>
        <taxon>Peronosporomycetes</taxon>
        <taxon>Peronosporales</taxon>
        <taxon>Peronosporaceae</taxon>
        <taxon>Hyaloperonospora</taxon>
    </lineage>
</organism>
<dbReference type="EnsemblProtists" id="HpaT803932">
    <property type="protein sequence ID" value="HpaP803932"/>
    <property type="gene ID" value="HpaG803932"/>
</dbReference>
<keyword evidence="4" id="KW-1185">Reference proteome</keyword>
<dbReference type="eggNOG" id="KOG2753">
    <property type="taxonomic scope" value="Eukaryota"/>
</dbReference>
<dbReference type="InterPro" id="IPR045237">
    <property type="entry name" value="COPS7/eIF3m"/>
</dbReference>
<dbReference type="GO" id="GO:0002183">
    <property type="term" value="P:cytoplasmic translational initiation"/>
    <property type="evidence" value="ECO:0007669"/>
    <property type="project" value="TreeGrafter"/>
</dbReference>
<dbReference type="Proteomes" id="UP000011713">
    <property type="component" value="Unassembled WGS sequence"/>
</dbReference>
<reference evidence="3" key="2">
    <citation type="submission" date="2015-06" db="UniProtKB">
        <authorList>
            <consortium name="EnsemblProtists"/>
        </authorList>
    </citation>
    <scope>IDENTIFICATION</scope>
    <source>
        <strain evidence="3">Emoy2</strain>
    </source>
</reference>
<feature type="domain" description="PCI" evidence="2">
    <location>
        <begin position="1"/>
        <end position="85"/>
    </location>
</feature>
<proteinExistence type="inferred from homology"/>
<evidence type="ECO:0000259" key="2">
    <source>
        <dbReference type="PROSITE" id="PS50250"/>
    </source>
</evidence>
<sequence length="119" mass="13553">MFRTVRRVLADNELDEASVAVVMRLFARCTLLTSFQDISNADVAMVLDVDEEAAEQWVVRSITIGLVNAKIDQLARTVTTRTRYNVIGIDQWEEMHAKLQFDKKNFGSVLDVLRNAHRA</sequence>
<dbReference type="InterPro" id="IPR000717">
    <property type="entry name" value="PCI_dom"/>
</dbReference>
<dbReference type="PANTHER" id="PTHR15350:SF2">
    <property type="entry name" value="EUKARYOTIC TRANSLATION INITIATION FACTOR 3 SUBUNIT M"/>
    <property type="match status" value="1"/>
</dbReference>
<dbReference type="GO" id="GO:0005852">
    <property type="term" value="C:eukaryotic translation initiation factor 3 complex"/>
    <property type="evidence" value="ECO:0007669"/>
    <property type="project" value="TreeGrafter"/>
</dbReference>
<dbReference type="AlphaFoldDB" id="M4BCB6"/>
<comment type="similarity">
    <text evidence="1">Belongs to the CSN7/EIF3M family. CSN7 subfamily.</text>
</comment>
<dbReference type="PROSITE" id="PS50250">
    <property type="entry name" value="PCI"/>
    <property type="match status" value="1"/>
</dbReference>
<evidence type="ECO:0000256" key="1">
    <source>
        <dbReference type="ARBA" id="ARBA00008482"/>
    </source>
</evidence>
<reference evidence="4" key="1">
    <citation type="journal article" date="2010" name="Science">
        <title>Signatures of adaptation to obligate biotrophy in the Hyaloperonospora arabidopsidis genome.</title>
        <authorList>
            <person name="Baxter L."/>
            <person name="Tripathy S."/>
            <person name="Ishaque N."/>
            <person name="Boot N."/>
            <person name="Cabral A."/>
            <person name="Kemen E."/>
            <person name="Thines M."/>
            <person name="Ah-Fong A."/>
            <person name="Anderson R."/>
            <person name="Badejoko W."/>
            <person name="Bittner-Eddy P."/>
            <person name="Boore J.L."/>
            <person name="Chibucos M.C."/>
            <person name="Coates M."/>
            <person name="Dehal P."/>
            <person name="Delehaunty K."/>
            <person name="Dong S."/>
            <person name="Downton P."/>
            <person name="Dumas B."/>
            <person name="Fabro G."/>
            <person name="Fronick C."/>
            <person name="Fuerstenberg S.I."/>
            <person name="Fulton L."/>
            <person name="Gaulin E."/>
            <person name="Govers F."/>
            <person name="Hughes L."/>
            <person name="Humphray S."/>
            <person name="Jiang R.H."/>
            <person name="Judelson H."/>
            <person name="Kamoun S."/>
            <person name="Kyung K."/>
            <person name="Meijer H."/>
            <person name="Minx P."/>
            <person name="Morris P."/>
            <person name="Nelson J."/>
            <person name="Phuntumart V."/>
            <person name="Qutob D."/>
            <person name="Rehmany A."/>
            <person name="Rougon-Cardoso A."/>
            <person name="Ryden P."/>
            <person name="Torto-Alalibo T."/>
            <person name="Studholme D."/>
            <person name="Wang Y."/>
            <person name="Win J."/>
            <person name="Wood J."/>
            <person name="Clifton S.W."/>
            <person name="Rogers J."/>
            <person name="Van den Ackerveken G."/>
            <person name="Jones J.D."/>
            <person name="McDowell J.M."/>
            <person name="Beynon J."/>
            <person name="Tyler B.M."/>
        </authorList>
    </citation>
    <scope>NUCLEOTIDE SEQUENCE [LARGE SCALE GENOMIC DNA]</scope>
    <source>
        <strain evidence="4">Emoy2</strain>
    </source>
</reference>
<name>M4BCB6_HYAAE</name>
<dbReference type="InParanoid" id="M4BCB6"/>
<dbReference type="EMBL" id="JH598126">
    <property type="status" value="NOT_ANNOTATED_CDS"/>
    <property type="molecule type" value="Genomic_DNA"/>
</dbReference>
<dbReference type="HOGENOM" id="CLU_2113642_0_0_1"/>
<protein>
    <recommendedName>
        <fullName evidence="2">PCI domain-containing protein</fullName>
    </recommendedName>
</protein>
<dbReference type="STRING" id="559515.M4BCB6"/>
<dbReference type="SMART" id="SM00088">
    <property type="entry name" value="PINT"/>
    <property type="match status" value="1"/>
</dbReference>
<dbReference type="InterPro" id="IPR036390">
    <property type="entry name" value="WH_DNA-bd_sf"/>
</dbReference>
<evidence type="ECO:0000313" key="4">
    <source>
        <dbReference type="Proteomes" id="UP000011713"/>
    </source>
</evidence>
<dbReference type="SUPFAM" id="SSF46785">
    <property type="entry name" value="Winged helix' DNA-binding domain"/>
    <property type="match status" value="1"/>
</dbReference>
<dbReference type="PANTHER" id="PTHR15350">
    <property type="entry name" value="COP9 SIGNALOSOME COMPLEX SUBUNIT 7/DENDRITIC CELL PROTEIN GA17"/>
    <property type="match status" value="1"/>
</dbReference>
<dbReference type="VEuPathDB" id="FungiDB:HpaG803932"/>
<evidence type="ECO:0000313" key="3">
    <source>
        <dbReference type="EnsemblProtists" id="HpaP803932"/>
    </source>
</evidence>